<proteinExistence type="predicted"/>
<feature type="transmembrane region" description="Helical" evidence="1">
    <location>
        <begin position="148"/>
        <end position="167"/>
    </location>
</feature>
<dbReference type="OrthoDB" id="3561596at2759"/>
<keyword evidence="1" id="KW-1133">Transmembrane helix</keyword>
<feature type="transmembrane region" description="Helical" evidence="1">
    <location>
        <begin position="216"/>
        <end position="236"/>
    </location>
</feature>
<organism evidence="3 4">
    <name type="scientific">Amylocarpus encephaloides</name>
    <dbReference type="NCBI Taxonomy" id="45428"/>
    <lineage>
        <taxon>Eukaryota</taxon>
        <taxon>Fungi</taxon>
        <taxon>Dikarya</taxon>
        <taxon>Ascomycota</taxon>
        <taxon>Pezizomycotina</taxon>
        <taxon>Leotiomycetes</taxon>
        <taxon>Helotiales</taxon>
        <taxon>Helotiales incertae sedis</taxon>
        <taxon>Amylocarpus</taxon>
    </lineage>
</organism>
<name>A0A9P8C0M0_9HELO</name>
<gene>
    <name evidence="3" type="ORF">BJ875DRAFT_389701</name>
</gene>
<dbReference type="PANTHER" id="PTHR42109:SF2">
    <property type="entry name" value="INTEGRAL MEMBRANE PROTEIN"/>
    <property type="match status" value="1"/>
</dbReference>
<feature type="transmembrane region" description="Helical" evidence="1">
    <location>
        <begin position="109"/>
        <end position="128"/>
    </location>
</feature>
<reference evidence="3" key="1">
    <citation type="journal article" date="2021" name="IMA Fungus">
        <title>Genomic characterization of three marine fungi, including Emericellopsis atlantica sp. nov. with signatures of a generalist lifestyle and marine biomass degradation.</title>
        <authorList>
            <person name="Hagestad O.C."/>
            <person name="Hou L."/>
            <person name="Andersen J.H."/>
            <person name="Hansen E.H."/>
            <person name="Altermark B."/>
            <person name="Li C."/>
            <person name="Kuhnert E."/>
            <person name="Cox R.J."/>
            <person name="Crous P.W."/>
            <person name="Spatafora J.W."/>
            <person name="Lail K."/>
            <person name="Amirebrahimi M."/>
            <person name="Lipzen A."/>
            <person name="Pangilinan J."/>
            <person name="Andreopoulos W."/>
            <person name="Hayes R.D."/>
            <person name="Ng V."/>
            <person name="Grigoriev I.V."/>
            <person name="Jackson S.A."/>
            <person name="Sutton T.D.S."/>
            <person name="Dobson A.D.W."/>
            <person name="Rama T."/>
        </authorList>
    </citation>
    <scope>NUCLEOTIDE SEQUENCE</scope>
    <source>
        <strain evidence="3">TRa018bII</strain>
    </source>
</reference>
<dbReference type="EMBL" id="MU251992">
    <property type="protein sequence ID" value="KAG9228286.1"/>
    <property type="molecule type" value="Genomic_DNA"/>
</dbReference>
<evidence type="ECO:0000313" key="3">
    <source>
        <dbReference type="EMBL" id="KAG9228286.1"/>
    </source>
</evidence>
<feature type="transmembrane region" description="Helical" evidence="1">
    <location>
        <begin position="69"/>
        <end position="89"/>
    </location>
</feature>
<dbReference type="Proteomes" id="UP000824998">
    <property type="component" value="Unassembled WGS sequence"/>
</dbReference>
<comment type="caution">
    <text evidence="3">The sequence shown here is derived from an EMBL/GenBank/DDBJ whole genome shotgun (WGS) entry which is preliminary data.</text>
</comment>
<keyword evidence="1" id="KW-0472">Membrane</keyword>
<feature type="domain" description="DUF7702" evidence="2">
    <location>
        <begin position="3"/>
        <end position="242"/>
    </location>
</feature>
<evidence type="ECO:0000313" key="4">
    <source>
        <dbReference type="Proteomes" id="UP000824998"/>
    </source>
</evidence>
<evidence type="ECO:0000259" key="2">
    <source>
        <dbReference type="Pfam" id="PF24800"/>
    </source>
</evidence>
<keyword evidence="4" id="KW-1185">Reference proteome</keyword>
<sequence>MAVREAIAIIELIVYIPTLLTVLIVLFRHGLQKQLGWIYLLIFTIVRLAGAVFEILHNKTPSNHTYTEWSLILQSVGISPLLLSSLGLLKRLAAKASADARRSRLIQLLQLPCTIALILCISGGTDAASSTSTPAELKSGRTETKWGVAIFVVLFIILVVLAVYSMFEVHKTARGEKRILVAVIIALPLLGSRVLYSVLCTFHESPIFNLVDGSVVVQICMATVEEGLLVIMYAVVGLTVHKYGEGGVLSAREPRSSRGPRGGN</sequence>
<dbReference type="AlphaFoldDB" id="A0A9P8C0M0"/>
<keyword evidence="1" id="KW-0812">Transmembrane</keyword>
<feature type="transmembrane region" description="Helical" evidence="1">
    <location>
        <begin position="179"/>
        <end position="196"/>
    </location>
</feature>
<feature type="transmembrane region" description="Helical" evidence="1">
    <location>
        <begin position="6"/>
        <end position="26"/>
    </location>
</feature>
<dbReference type="InterPro" id="IPR056119">
    <property type="entry name" value="DUF7702"/>
</dbReference>
<evidence type="ECO:0000256" key="1">
    <source>
        <dbReference type="SAM" id="Phobius"/>
    </source>
</evidence>
<protein>
    <recommendedName>
        <fullName evidence="2">DUF7702 domain-containing protein</fullName>
    </recommendedName>
</protein>
<dbReference type="PANTHER" id="PTHR42109">
    <property type="entry name" value="UNPLACED GENOMIC SCAFFOLD UM_SCAF_CONTIG_1.265, WHOLE GENOME SHOTGUN SEQUENCE"/>
    <property type="match status" value="1"/>
</dbReference>
<accession>A0A9P8C0M0</accession>
<dbReference type="Pfam" id="PF24800">
    <property type="entry name" value="DUF7702"/>
    <property type="match status" value="1"/>
</dbReference>
<feature type="transmembrane region" description="Helical" evidence="1">
    <location>
        <begin position="38"/>
        <end position="57"/>
    </location>
</feature>